<evidence type="ECO:0000256" key="6">
    <source>
        <dbReference type="SAM" id="MobiDB-lite"/>
    </source>
</evidence>
<comment type="subcellular location">
    <subcellularLocation>
        <location evidence="1">Membrane</location>
        <topology evidence="1">Multi-pass membrane protein</topology>
    </subcellularLocation>
</comment>
<dbReference type="InterPro" id="IPR004710">
    <property type="entry name" value="Bilac:Na_transpt"/>
</dbReference>
<feature type="compositionally biased region" description="Polar residues" evidence="6">
    <location>
        <begin position="379"/>
        <end position="396"/>
    </location>
</feature>
<sequence>MLLTQRPSTIAYCAFQSLLPSMASQSIGAQVAINIFLFLLVMGMASTVDIKIMRQQLRNYKAISIGLFCQFFLMPFFGYLVTIAFNLPVPVGVTLIIVVSSPGGSYSNWWCALFNADLGLSVSMTTASTILSLGFLPMNLFIYTYAAYNSKDSEVGGESVIKSINFGVIFISIAVVIGAIATGVFCSYKFDTPRWHKIAYIGGNVSGIALIIFSTVLSFKGGSDGSEPTPQETITATRPADYVAIALPCLLGLVVATILPTLLKLSKPERLTTAVECCYQNTGIATSAALSLFSGSDLQLAMRVPTIYGFVEAISIAVYLLIFWKLGWSKAPKEEKICTIIVKTYEVQDHNEDPDKDDEGEDEVGSNMENNDEELAAESTGSNVELSEQKASTDAS</sequence>
<comment type="similarity">
    <text evidence="2">Belongs to the bile acid:sodium symporter (BASS) (TC 2.A.28) family.</text>
</comment>
<feature type="transmembrane region" description="Helical" evidence="7">
    <location>
        <begin position="126"/>
        <end position="146"/>
    </location>
</feature>
<evidence type="ECO:0000256" key="5">
    <source>
        <dbReference type="ARBA" id="ARBA00023136"/>
    </source>
</evidence>
<evidence type="ECO:0000313" key="8">
    <source>
        <dbReference type="EMBL" id="KAK1742540.1"/>
    </source>
</evidence>
<comment type="caution">
    <text evidence="8">The sequence shown here is derived from an EMBL/GenBank/DDBJ whole genome shotgun (WGS) entry which is preliminary data.</text>
</comment>
<gene>
    <name evidence="8" type="ORF">QTG54_007105</name>
</gene>
<protein>
    <submittedName>
        <fullName evidence="8">Bile acid:sodium symporter family protein</fullName>
    </submittedName>
</protein>
<dbReference type="PANTHER" id="PTHR10361:SF28">
    <property type="entry name" value="P3 PROTEIN-RELATED"/>
    <property type="match status" value="1"/>
</dbReference>
<feature type="transmembrane region" description="Helical" evidence="7">
    <location>
        <begin position="62"/>
        <end position="85"/>
    </location>
</feature>
<evidence type="ECO:0000256" key="3">
    <source>
        <dbReference type="ARBA" id="ARBA00022692"/>
    </source>
</evidence>
<keyword evidence="9" id="KW-1185">Reference proteome</keyword>
<organism evidence="8 9">
    <name type="scientific">Skeletonema marinoi</name>
    <dbReference type="NCBI Taxonomy" id="267567"/>
    <lineage>
        <taxon>Eukaryota</taxon>
        <taxon>Sar</taxon>
        <taxon>Stramenopiles</taxon>
        <taxon>Ochrophyta</taxon>
        <taxon>Bacillariophyta</taxon>
        <taxon>Coscinodiscophyceae</taxon>
        <taxon>Thalassiosirophycidae</taxon>
        <taxon>Thalassiosirales</taxon>
        <taxon>Skeletonemataceae</taxon>
        <taxon>Skeletonema</taxon>
        <taxon>Skeletonema marinoi-dohrnii complex</taxon>
    </lineage>
</organism>
<keyword evidence="3 7" id="KW-0812">Transmembrane</keyword>
<feature type="region of interest" description="Disordered" evidence="6">
    <location>
        <begin position="349"/>
        <end position="396"/>
    </location>
</feature>
<name>A0AAD8YBL2_9STRA</name>
<evidence type="ECO:0000256" key="1">
    <source>
        <dbReference type="ARBA" id="ARBA00004141"/>
    </source>
</evidence>
<dbReference type="GO" id="GO:0016020">
    <property type="term" value="C:membrane"/>
    <property type="evidence" value="ECO:0007669"/>
    <property type="project" value="UniProtKB-SubCell"/>
</dbReference>
<feature type="transmembrane region" description="Helical" evidence="7">
    <location>
        <begin position="198"/>
        <end position="222"/>
    </location>
</feature>
<feature type="transmembrane region" description="Helical" evidence="7">
    <location>
        <begin position="91"/>
        <end position="114"/>
    </location>
</feature>
<feature type="compositionally biased region" description="Acidic residues" evidence="6">
    <location>
        <begin position="354"/>
        <end position="376"/>
    </location>
</feature>
<dbReference type="InterPro" id="IPR038770">
    <property type="entry name" value="Na+/solute_symporter_sf"/>
</dbReference>
<evidence type="ECO:0000256" key="2">
    <source>
        <dbReference type="ARBA" id="ARBA00006528"/>
    </source>
</evidence>
<proteinExistence type="inferred from homology"/>
<dbReference type="Gene3D" id="1.20.1530.20">
    <property type="match status" value="1"/>
</dbReference>
<dbReference type="InterPro" id="IPR002657">
    <property type="entry name" value="BilAc:Na_symport/Acr3"/>
</dbReference>
<dbReference type="PANTHER" id="PTHR10361">
    <property type="entry name" value="SODIUM-BILE ACID COTRANSPORTER"/>
    <property type="match status" value="1"/>
</dbReference>
<feature type="transmembrane region" description="Helical" evidence="7">
    <location>
        <begin position="307"/>
        <end position="326"/>
    </location>
</feature>
<feature type="transmembrane region" description="Helical" evidence="7">
    <location>
        <begin position="242"/>
        <end position="265"/>
    </location>
</feature>
<dbReference type="EMBL" id="JATAAI010000011">
    <property type="protein sequence ID" value="KAK1742540.1"/>
    <property type="molecule type" value="Genomic_DNA"/>
</dbReference>
<keyword evidence="5 7" id="KW-0472">Membrane</keyword>
<feature type="transmembrane region" description="Helical" evidence="7">
    <location>
        <begin position="166"/>
        <end position="186"/>
    </location>
</feature>
<dbReference type="Pfam" id="PF01758">
    <property type="entry name" value="SBF"/>
    <property type="match status" value="1"/>
</dbReference>
<dbReference type="Proteomes" id="UP001224775">
    <property type="component" value="Unassembled WGS sequence"/>
</dbReference>
<keyword evidence="4 7" id="KW-1133">Transmembrane helix</keyword>
<feature type="transmembrane region" description="Helical" evidence="7">
    <location>
        <begin position="27"/>
        <end position="50"/>
    </location>
</feature>
<evidence type="ECO:0000256" key="7">
    <source>
        <dbReference type="SAM" id="Phobius"/>
    </source>
</evidence>
<dbReference type="AlphaFoldDB" id="A0AAD8YBL2"/>
<feature type="transmembrane region" description="Helical" evidence="7">
    <location>
        <begin position="277"/>
        <end position="295"/>
    </location>
</feature>
<accession>A0AAD8YBL2</accession>
<evidence type="ECO:0000256" key="4">
    <source>
        <dbReference type="ARBA" id="ARBA00022989"/>
    </source>
</evidence>
<reference evidence="8" key="1">
    <citation type="submission" date="2023-06" db="EMBL/GenBank/DDBJ databases">
        <title>Survivors Of The Sea: Transcriptome response of Skeletonema marinoi to long-term dormancy.</title>
        <authorList>
            <person name="Pinder M.I.M."/>
            <person name="Kourtchenko O."/>
            <person name="Robertson E.K."/>
            <person name="Larsson T."/>
            <person name="Maumus F."/>
            <person name="Osuna-Cruz C.M."/>
            <person name="Vancaester E."/>
            <person name="Stenow R."/>
            <person name="Vandepoele K."/>
            <person name="Ploug H."/>
            <person name="Bruchert V."/>
            <person name="Godhe A."/>
            <person name="Topel M."/>
        </authorList>
    </citation>
    <scope>NUCLEOTIDE SEQUENCE</scope>
    <source>
        <strain evidence="8">R05AC</strain>
    </source>
</reference>
<evidence type="ECO:0000313" key="9">
    <source>
        <dbReference type="Proteomes" id="UP001224775"/>
    </source>
</evidence>